<dbReference type="Pfam" id="PF12833">
    <property type="entry name" value="HTH_18"/>
    <property type="match status" value="1"/>
</dbReference>
<sequence length="287" mass="33795">MEWNEKLQKIIDYVENHLQRKEEPIDAEKIIEIAGCSYNFFQKVFSYMNGISLAEYIRFRKLTLAGYDLKSTDIKVIDLSYKYGYDSPTSFTKAFQQFHGVSPKEARNATVELQVFPKMQVSKKQRYSWRIEHKSSLRLIGKSIRISCEDGIHYIKIPEFWNECQRNGIFSKLIFMDTGIPNGIFGLFGNYDEITKEIEYAIMVNSNFKIPEEFQEIIIPEATWAIFDCKGAVPQAIQNGWKYLNEEWLIKYPFRHALCPELEWYSAGNSYDKDYLSQIWIPIIEEE</sequence>
<feature type="domain" description="HTH araC/xylS-type" evidence="2">
    <location>
        <begin position="8"/>
        <end position="109"/>
    </location>
</feature>
<proteinExistence type="predicted"/>
<dbReference type="PROSITE" id="PS01124">
    <property type="entry name" value="HTH_ARAC_FAMILY_2"/>
    <property type="match status" value="1"/>
</dbReference>
<evidence type="ECO:0000313" key="3">
    <source>
        <dbReference type="EMBL" id="MCQ4924636.1"/>
    </source>
</evidence>
<keyword evidence="1" id="KW-0238">DNA-binding</keyword>
<dbReference type="InterPro" id="IPR018060">
    <property type="entry name" value="HTH_AraC"/>
</dbReference>
<evidence type="ECO:0000313" key="4">
    <source>
        <dbReference type="Proteomes" id="UP001524478"/>
    </source>
</evidence>
<dbReference type="PANTHER" id="PTHR47504:SF5">
    <property type="entry name" value="RIGHT ORIGIN-BINDING PROTEIN"/>
    <property type="match status" value="1"/>
</dbReference>
<name>A0ABT1SDT2_9FIRM</name>
<keyword evidence="4" id="KW-1185">Reference proteome</keyword>
<reference evidence="3 4" key="1">
    <citation type="submission" date="2022-06" db="EMBL/GenBank/DDBJ databases">
        <title>Isolation of gut microbiota from human fecal samples.</title>
        <authorList>
            <person name="Pamer E.G."/>
            <person name="Barat B."/>
            <person name="Waligurski E."/>
            <person name="Medina S."/>
            <person name="Paddock L."/>
            <person name="Mostad J."/>
        </authorList>
    </citation>
    <scope>NUCLEOTIDE SEQUENCE [LARGE SCALE GENOMIC DNA]</scope>
    <source>
        <strain evidence="3 4">DFI.7.95</strain>
    </source>
</reference>
<dbReference type="PANTHER" id="PTHR47504">
    <property type="entry name" value="RIGHT ORIGIN-BINDING PROTEIN"/>
    <property type="match status" value="1"/>
</dbReference>
<evidence type="ECO:0000256" key="1">
    <source>
        <dbReference type="ARBA" id="ARBA00023125"/>
    </source>
</evidence>
<dbReference type="RefSeq" id="WP_216556486.1">
    <property type="nucleotide sequence ID" value="NZ_JAHLOH010000019.1"/>
</dbReference>
<dbReference type="SMART" id="SM00871">
    <property type="entry name" value="AraC_E_bind"/>
    <property type="match status" value="1"/>
</dbReference>
<dbReference type="SMART" id="SM00342">
    <property type="entry name" value="HTH_ARAC"/>
    <property type="match status" value="1"/>
</dbReference>
<dbReference type="InterPro" id="IPR050959">
    <property type="entry name" value="MarA-like"/>
</dbReference>
<dbReference type="Pfam" id="PF14526">
    <property type="entry name" value="Cass2"/>
    <property type="match status" value="1"/>
</dbReference>
<comment type="caution">
    <text evidence="3">The sequence shown here is derived from an EMBL/GenBank/DDBJ whole genome shotgun (WGS) entry which is preliminary data.</text>
</comment>
<accession>A0ABT1SDT2</accession>
<evidence type="ECO:0000259" key="2">
    <source>
        <dbReference type="PROSITE" id="PS01124"/>
    </source>
</evidence>
<gene>
    <name evidence="3" type="ORF">NE686_16150</name>
</gene>
<dbReference type="Proteomes" id="UP001524478">
    <property type="component" value="Unassembled WGS sequence"/>
</dbReference>
<organism evidence="3 4">
    <name type="scientific">Tissierella carlieri</name>
    <dbReference type="NCBI Taxonomy" id="689904"/>
    <lineage>
        <taxon>Bacteria</taxon>
        <taxon>Bacillati</taxon>
        <taxon>Bacillota</taxon>
        <taxon>Tissierellia</taxon>
        <taxon>Tissierellales</taxon>
        <taxon>Tissierellaceae</taxon>
        <taxon>Tissierella</taxon>
    </lineage>
</organism>
<dbReference type="EMBL" id="JANGAC010000014">
    <property type="protein sequence ID" value="MCQ4924636.1"/>
    <property type="molecule type" value="Genomic_DNA"/>
</dbReference>
<protein>
    <submittedName>
        <fullName evidence="3">AraC family transcriptional regulator</fullName>
    </submittedName>
</protein>
<dbReference type="InterPro" id="IPR010499">
    <property type="entry name" value="AraC_E-bd"/>
</dbReference>
<dbReference type="InterPro" id="IPR029441">
    <property type="entry name" value="Cass2"/>
</dbReference>